<organism evidence="1 2">
    <name type="scientific">Capsicum baccatum</name>
    <name type="common">Peruvian pepper</name>
    <dbReference type="NCBI Taxonomy" id="33114"/>
    <lineage>
        <taxon>Eukaryota</taxon>
        <taxon>Viridiplantae</taxon>
        <taxon>Streptophyta</taxon>
        <taxon>Embryophyta</taxon>
        <taxon>Tracheophyta</taxon>
        <taxon>Spermatophyta</taxon>
        <taxon>Magnoliopsida</taxon>
        <taxon>eudicotyledons</taxon>
        <taxon>Gunneridae</taxon>
        <taxon>Pentapetalae</taxon>
        <taxon>asterids</taxon>
        <taxon>lamiids</taxon>
        <taxon>Solanales</taxon>
        <taxon>Solanaceae</taxon>
        <taxon>Solanoideae</taxon>
        <taxon>Capsiceae</taxon>
        <taxon>Capsicum</taxon>
    </lineage>
</organism>
<dbReference type="EMBL" id="MLFT02000010">
    <property type="protein sequence ID" value="PHT36657.1"/>
    <property type="molecule type" value="Genomic_DNA"/>
</dbReference>
<dbReference type="OrthoDB" id="1305163at2759"/>
<keyword evidence="2" id="KW-1185">Reference proteome</keyword>
<accession>A0A2G2VUK0</accession>
<sequence length="347" mass="39971">MAMEGKTSQTMDNHSINAILTAIETLNCKIDSINTKINSLDLKVDSIEGGLSLIGGRVDIIENLGNRPSGHDRWYQQGNRDRDVGINSIKVSLLTFKGKSDPKAYLSWECSCERIFQVNDITEEKKSCYAIAHFEGYANTWWDYVKRFGNMLNKGQPPPWDALKAFMRQSATLVDFLKLPTMKHATPYKLQWLSDCGELKVTRQVVIQFKVENYHDEHDGRTNRYSFELNGQKFTLHSLLPSQVNECHKKLRELKEKWDEEGEKKRLKGKIPLVILARNKDFFKEHDDKTPMLLLAYDFHAKHSISPIPHSISLILQHYRDMFPKELPQGLDPLQGIEHQINFVLGS</sequence>
<dbReference type="Proteomes" id="UP000224567">
    <property type="component" value="Unassembled WGS sequence"/>
</dbReference>
<protein>
    <recommendedName>
        <fullName evidence="3">Retrotransposon gag domain-containing protein</fullName>
    </recommendedName>
</protein>
<evidence type="ECO:0008006" key="3">
    <source>
        <dbReference type="Google" id="ProtNLM"/>
    </source>
</evidence>
<dbReference type="PANTHER" id="PTHR35046:SF9">
    <property type="entry name" value="RNA-DIRECTED DNA POLYMERASE"/>
    <property type="match status" value="1"/>
</dbReference>
<comment type="caution">
    <text evidence="1">The sequence shown here is derived from an EMBL/GenBank/DDBJ whole genome shotgun (WGS) entry which is preliminary data.</text>
</comment>
<dbReference type="AlphaFoldDB" id="A0A2G2VUK0"/>
<reference evidence="2" key="2">
    <citation type="journal article" date="2017" name="J. Anim. Genet.">
        <title>Multiple reference genome sequences of hot pepper reveal the massive evolution of plant disease resistance genes by retroduplication.</title>
        <authorList>
            <person name="Kim S."/>
            <person name="Park J."/>
            <person name="Yeom S.-I."/>
            <person name="Kim Y.-M."/>
            <person name="Seo E."/>
            <person name="Kim K.-T."/>
            <person name="Kim M.-S."/>
            <person name="Lee J.M."/>
            <person name="Cheong K."/>
            <person name="Shin H.-S."/>
            <person name="Kim S.-B."/>
            <person name="Han K."/>
            <person name="Lee J."/>
            <person name="Park M."/>
            <person name="Lee H.-A."/>
            <person name="Lee H.-Y."/>
            <person name="Lee Y."/>
            <person name="Oh S."/>
            <person name="Lee J.H."/>
            <person name="Choi E."/>
            <person name="Choi E."/>
            <person name="Lee S.E."/>
            <person name="Jeon J."/>
            <person name="Kim H."/>
            <person name="Choi G."/>
            <person name="Song H."/>
            <person name="Lee J."/>
            <person name="Lee S.-C."/>
            <person name="Kwon J.-K."/>
            <person name="Lee H.-Y."/>
            <person name="Koo N."/>
            <person name="Hong Y."/>
            <person name="Kim R.W."/>
            <person name="Kang W.-H."/>
            <person name="Huh J.H."/>
            <person name="Kang B.-C."/>
            <person name="Yang T.-J."/>
            <person name="Lee Y.-H."/>
            <person name="Bennetzen J.L."/>
            <person name="Choi D."/>
        </authorList>
    </citation>
    <scope>NUCLEOTIDE SEQUENCE [LARGE SCALE GENOMIC DNA]</scope>
    <source>
        <strain evidence="2">cv. PBC81</strain>
    </source>
</reference>
<name>A0A2G2VUK0_CAPBA</name>
<proteinExistence type="predicted"/>
<dbReference type="STRING" id="33114.A0A2G2VUK0"/>
<evidence type="ECO:0000313" key="2">
    <source>
        <dbReference type="Proteomes" id="UP000224567"/>
    </source>
</evidence>
<evidence type="ECO:0000313" key="1">
    <source>
        <dbReference type="EMBL" id="PHT36657.1"/>
    </source>
</evidence>
<reference evidence="1 2" key="1">
    <citation type="journal article" date="2017" name="Genome Biol.">
        <title>New reference genome sequences of hot pepper reveal the massive evolution of plant disease-resistance genes by retroduplication.</title>
        <authorList>
            <person name="Kim S."/>
            <person name="Park J."/>
            <person name="Yeom S.I."/>
            <person name="Kim Y.M."/>
            <person name="Seo E."/>
            <person name="Kim K.T."/>
            <person name="Kim M.S."/>
            <person name="Lee J.M."/>
            <person name="Cheong K."/>
            <person name="Shin H.S."/>
            <person name="Kim S.B."/>
            <person name="Han K."/>
            <person name="Lee J."/>
            <person name="Park M."/>
            <person name="Lee H.A."/>
            <person name="Lee H.Y."/>
            <person name="Lee Y."/>
            <person name="Oh S."/>
            <person name="Lee J.H."/>
            <person name="Choi E."/>
            <person name="Choi E."/>
            <person name="Lee S.E."/>
            <person name="Jeon J."/>
            <person name="Kim H."/>
            <person name="Choi G."/>
            <person name="Song H."/>
            <person name="Lee J."/>
            <person name="Lee S.C."/>
            <person name="Kwon J.K."/>
            <person name="Lee H.Y."/>
            <person name="Koo N."/>
            <person name="Hong Y."/>
            <person name="Kim R.W."/>
            <person name="Kang W.H."/>
            <person name="Huh J.H."/>
            <person name="Kang B.C."/>
            <person name="Yang T.J."/>
            <person name="Lee Y.H."/>
            <person name="Bennetzen J.L."/>
            <person name="Choi D."/>
        </authorList>
    </citation>
    <scope>NUCLEOTIDE SEQUENCE [LARGE SCALE GENOMIC DNA]</scope>
    <source>
        <strain evidence="2">cv. PBC81</strain>
    </source>
</reference>
<dbReference type="PANTHER" id="PTHR35046">
    <property type="entry name" value="ZINC KNUCKLE (CCHC-TYPE) FAMILY PROTEIN"/>
    <property type="match status" value="1"/>
</dbReference>
<gene>
    <name evidence="1" type="ORF">CQW23_24357</name>
</gene>